<protein>
    <recommendedName>
        <fullName evidence="2">Transposase DDE domain-containing protein</fullName>
    </recommendedName>
</protein>
<sequence length="151" mass="17606">MWGCSVYLAATPTLAEGEHVIVISNVYTPNPLDDYKRRWEIATLFGCLKSRGFDMERTHLRDLERLSKLLALLSLAFCWCYRVGEWRAEQKPIRRLKHKRPAYSVFRYGLDYLNELLLKSSERAMNQFNHALGFLLGEQPPPITVPFAMNR</sequence>
<name>A0A450UX98_9GAMM</name>
<dbReference type="InterPro" id="IPR012337">
    <property type="entry name" value="RNaseH-like_sf"/>
</dbReference>
<proteinExistence type="predicted"/>
<dbReference type="AlphaFoldDB" id="A0A450UX98"/>
<organism evidence="1">
    <name type="scientific">Candidatus Kentrum eta</name>
    <dbReference type="NCBI Taxonomy" id="2126337"/>
    <lineage>
        <taxon>Bacteria</taxon>
        <taxon>Pseudomonadati</taxon>
        <taxon>Pseudomonadota</taxon>
        <taxon>Gammaproteobacteria</taxon>
        <taxon>Candidatus Kentrum</taxon>
    </lineage>
</organism>
<accession>A0A450UX98</accession>
<dbReference type="SUPFAM" id="SSF53098">
    <property type="entry name" value="Ribonuclease H-like"/>
    <property type="match status" value="1"/>
</dbReference>
<evidence type="ECO:0008006" key="2">
    <source>
        <dbReference type="Google" id="ProtNLM"/>
    </source>
</evidence>
<dbReference type="EMBL" id="CAADFG010000115">
    <property type="protein sequence ID" value="VFJ97166.1"/>
    <property type="molecule type" value="Genomic_DNA"/>
</dbReference>
<evidence type="ECO:0000313" key="1">
    <source>
        <dbReference type="EMBL" id="VFJ97166.1"/>
    </source>
</evidence>
<reference evidence="1" key="1">
    <citation type="submission" date="2019-02" db="EMBL/GenBank/DDBJ databases">
        <authorList>
            <person name="Gruber-Vodicka R. H."/>
            <person name="Seah K. B. B."/>
        </authorList>
    </citation>
    <scope>NUCLEOTIDE SEQUENCE</scope>
    <source>
        <strain evidence="1">BECK_SA2B15</strain>
    </source>
</reference>
<gene>
    <name evidence="1" type="ORF">BECKH772A_GA0070896_101159</name>
</gene>